<keyword evidence="3" id="KW-1003">Cell membrane</keyword>
<gene>
    <name evidence="11" type="ORF">PoB_002122800</name>
</gene>
<evidence type="ECO:0000313" key="12">
    <source>
        <dbReference type="Proteomes" id="UP000735302"/>
    </source>
</evidence>
<keyword evidence="6" id="KW-0675">Receptor</keyword>
<keyword evidence="4" id="KW-0732">Signal</keyword>
<evidence type="ECO:0000256" key="4">
    <source>
        <dbReference type="ARBA" id="ARBA00022729"/>
    </source>
</evidence>
<feature type="compositionally biased region" description="Low complexity" evidence="9">
    <location>
        <begin position="249"/>
        <end position="259"/>
    </location>
</feature>
<evidence type="ECO:0000256" key="5">
    <source>
        <dbReference type="ARBA" id="ARBA00023040"/>
    </source>
</evidence>
<feature type="region of interest" description="Disordered" evidence="9">
    <location>
        <begin position="243"/>
        <end position="290"/>
    </location>
</feature>
<evidence type="ECO:0000256" key="2">
    <source>
        <dbReference type="ARBA" id="ARBA00007242"/>
    </source>
</evidence>
<dbReference type="GO" id="GO:0005886">
    <property type="term" value="C:plasma membrane"/>
    <property type="evidence" value="ECO:0007669"/>
    <property type="project" value="UniProtKB-SubCell"/>
</dbReference>
<keyword evidence="3" id="KW-0472">Membrane</keyword>
<evidence type="ECO:0000256" key="8">
    <source>
        <dbReference type="ARBA" id="ARBA00023224"/>
    </source>
</evidence>
<name>A0AAV3ZJN9_9GAST</name>
<keyword evidence="12" id="KW-1185">Reference proteome</keyword>
<dbReference type="Pfam" id="PF22572">
    <property type="entry name" value="GPR158_179_EC"/>
    <property type="match status" value="2"/>
</dbReference>
<evidence type="ECO:0000259" key="10">
    <source>
        <dbReference type="Pfam" id="PF22572"/>
    </source>
</evidence>
<proteinExistence type="inferred from homology"/>
<evidence type="ECO:0000256" key="7">
    <source>
        <dbReference type="ARBA" id="ARBA00023180"/>
    </source>
</evidence>
<keyword evidence="7" id="KW-0325">Glycoprotein</keyword>
<protein>
    <submittedName>
        <fullName evidence="11">Fras1 related extracellular matrix protein</fullName>
    </submittedName>
</protein>
<dbReference type="PANTHER" id="PTHR32546">
    <property type="entry name" value="G-PROTEIN COUPLED RECEPTOR 158-RELATED"/>
    <property type="match status" value="1"/>
</dbReference>
<dbReference type="InterPro" id="IPR043458">
    <property type="entry name" value="GPR158/179"/>
</dbReference>
<dbReference type="Gene3D" id="3.30.450.20">
    <property type="entry name" value="PAS domain"/>
    <property type="match status" value="2"/>
</dbReference>
<comment type="subcellular location">
    <subcellularLocation>
        <location evidence="1">Cell membrane</location>
        <topology evidence="1">Multi-pass membrane protein</topology>
    </subcellularLocation>
</comment>
<evidence type="ECO:0000256" key="6">
    <source>
        <dbReference type="ARBA" id="ARBA00023170"/>
    </source>
</evidence>
<dbReference type="Proteomes" id="UP000735302">
    <property type="component" value="Unassembled WGS sequence"/>
</dbReference>
<reference evidence="11 12" key="1">
    <citation type="journal article" date="2021" name="Elife">
        <title>Chloroplast acquisition without the gene transfer in kleptoplastic sea slugs, Plakobranchus ocellatus.</title>
        <authorList>
            <person name="Maeda T."/>
            <person name="Takahashi S."/>
            <person name="Yoshida T."/>
            <person name="Shimamura S."/>
            <person name="Takaki Y."/>
            <person name="Nagai Y."/>
            <person name="Toyoda A."/>
            <person name="Suzuki Y."/>
            <person name="Arimoto A."/>
            <person name="Ishii H."/>
            <person name="Satoh N."/>
            <person name="Nishiyama T."/>
            <person name="Hasebe M."/>
            <person name="Maruyama T."/>
            <person name="Minagawa J."/>
            <person name="Obokata J."/>
            <person name="Shigenobu S."/>
        </authorList>
    </citation>
    <scope>NUCLEOTIDE SEQUENCE [LARGE SCALE GENOMIC DNA]</scope>
</reference>
<keyword evidence="5" id="KW-0297">G-protein coupled receptor</keyword>
<evidence type="ECO:0000256" key="9">
    <source>
        <dbReference type="SAM" id="MobiDB-lite"/>
    </source>
</evidence>
<feature type="domain" description="GPR158/179 extracellular" evidence="10">
    <location>
        <begin position="41"/>
        <end position="142"/>
    </location>
</feature>
<evidence type="ECO:0000313" key="11">
    <source>
        <dbReference type="EMBL" id="GFN94722.1"/>
    </source>
</evidence>
<dbReference type="PANTHER" id="PTHR32546:SF26">
    <property type="entry name" value="SMOG, ISOFORM D"/>
    <property type="match status" value="1"/>
</dbReference>
<feature type="domain" description="GPR158/179 extracellular" evidence="10">
    <location>
        <begin position="617"/>
        <end position="713"/>
    </location>
</feature>
<comment type="caution">
    <text evidence="11">The sequence shown here is derived from an EMBL/GenBank/DDBJ whole genome shotgun (WGS) entry which is preliminary data.</text>
</comment>
<dbReference type="GO" id="GO:0004930">
    <property type="term" value="F:G protein-coupled receptor activity"/>
    <property type="evidence" value="ECO:0007669"/>
    <property type="project" value="UniProtKB-KW"/>
</dbReference>
<evidence type="ECO:0000256" key="3">
    <source>
        <dbReference type="ARBA" id="ARBA00022475"/>
    </source>
</evidence>
<dbReference type="InterPro" id="IPR054714">
    <property type="entry name" value="GPR158_179_extracellular"/>
</dbReference>
<keyword evidence="8" id="KW-0807">Transducer</keyword>
<dbReference type="EMBL" id="BLXT01002468">
    <property type="protein sequence ID" value="GFN94722.1"/>
    <property type="molecule type" value="Genomic_DNA"/>
</dbReference>
<sequence length="776" mass="88482">MSQTPEIKGEFITKEYDNFAFFGPNSPSASDKDERLLPVQFTAPYFDCGGSNKWVVSAVSPVVDFMPRYSNFTHLRRQRIVGVSVMDIDLMEVDFNACNIGPGNPGPNYLSGIHKCRKSTNCKHAAGFGLRRGGYNCNCGSGKQHPFFLDRPYRGVNIEQSTEEEYYNGFICTQTDYRLVLPVVDQLSGVKIEGGGEGKRGGLPPDLQQLDTRKKREALNTSAIIEPATTKIRVLVNSTHKGHNLYTPESHSLSSNNNESSERHPDNVKVMSTDPPTDSANEAPREPSPQEIMALAEKIRDLRESNKLHKYLKLQGSRYQLDITASQAASEYADSNNVDYTVEREYEADLKQHEEYKNVLIQTDKASSTRNASRVVQLLREDVIQMRERHKKRFHANRYSAGARSRRKRASVYDNLAFDKMMRILRWKSSVSRSNCHQMPNHRLTMPGDVGYGASRQFDNEGHTAVRLSNFLSMYLQNVMPDENFGNLRGGGPLHKDMMFGEVIANVMGNYRIYAAGVFFDRYKFENDDGSVRELFGPWAFRRQGAFYAEDQAGYSSMYVDSDWFRQAKARHAANFFGLKKFKVRAYVRSDPQGTSSVRHEFFPIKYSAAPYEMGFWTRPHFRCDGKVDTWVMTYVSPFFGMDSLRTKLEFRGVTTVDVPLSFLEINQCPMPFSVANAFKNTARCDYLSTKCQALPGYPFARGSYRCICRLGFEYWHADGKTWIEGSLLELEYEKKMAGIFSRFDLLKCRPSSASRLSFSLQPFLILLAIVLWFKQ</sequence>
<organism evidence="11 12">
    <name type="scientific">Plakobranchus ocellatus</name>
    <dbReference type="NCBI Taxonomy" id="259542"/>
    <lineage>
        <taxon>Eukaryota</taxon>
        <taxon>Metazoa</taxon>
        <taxon>Spiralia</taxon>
        <taxon>Lophotrochozoa</taxon>
        <taxon>Mollusca</taxon>
        <taxon>Gastropoda</taxon>
        <taxon>Heterobranchia</taxon>
        <taxon>Euthyneura</taxon>
        <taxon>Panpulmonata</taxon>
        <taxon>Sacoglossa</taxon>
        <taxon>Placobranchoidea</taxon>
        <taxon>Plakobranchidae</taxon>
        <taxon>Plakobranchus</taxon>
    </lineage>
</organism>
<dbReference type="AlphaFoldDB" id="A0AAV3ZJN9"/>
<dbReference type="CDD" id="cd18773">
    <property type="entry name" value="PDC1_HK_sensor"/>
    <property type="match status" value="1"/>
</dbReference>
<evidence type="ECO:0000256" key="1">
    <source>
        <dbReference type="ARBA" id="ARBA00004651"/>
    </source>
</evidence>
<comment type="similarity">
    <text evidence="2">Belongs to the G-protein coupled receptor 3 family.</text>
</comment>
<accession>A0AAV3ZJN9</accession>